<proteinExistence type="predicted"/>
<dbReference type="HOGENOM" id="CLU_3087336_0_0_1"/>
<evidence type="ECO:0000313" key="2">
    <source>
        <dbReference type="EMBL" id="EXK80848.1"/>
    </source>
</evidence>
<dbReference type="EMBL" id="JH658435">
    <property type="protein sequence ID" value="EXK80848.1"/>
    <property type="molecule type" value="Genomic_DNA"/>
</dbReference>
<dbReference type="AlphaFoldDB" id="X0BPM5"/>
<gene>
    <name evidence="2" type="ORF">FOQG_14703</name>
</gene>
<protein>
    <submittedName>
        <fullName evidence="2">Uncharacterized protein</fullName>
    </submittedName>
</protein>
<organism evidence="2 3">
    <name type="scientific">Fusarium oxysporum f. sp. raphani 54005</name>
    <dbReference type="NCBI Taxonomy" id="1089458"/>
    <lineage>
        <taxon>Eukaryota</taxon>
        <taxon>Fungi</taxon>
        <taxon>Dikarya</taxon>
        <taxon>Ascomycota</taxon>
        <taxon>Pezizomycotina</taxon>
        <taxon>Sordariomycetes</taxon>
        <taxon>Hypocreomycetidae</taxon>
        <taxon>Hypocreales</taxon>
        <taxon>Nectriaceae</taxon>
        <taxon>Fusarium</taxon>
        <taxon>Fusarium oxysporum species complex</taxon>
    </lineage>
</organism>
<feature type="region of interest" description="Disordered" evidence="1">
    <location>
        <begin position="1"/>
        <end position="52"/>
    </location>
</feature>
<feature type="compositionally biased region" description="Polar residues" evidence="1">
    <location>
        <begin position="11"/>
        <end position="21"/>
    </location>
</feature>
<dbReference type="Proteomes" id="UP000030663">
    <property type="component" value="Unassembled WGS sequence"/>
</dbReference>
<name>X0BPM5_FUSOX</name>
<sequence>MLSNIYAIAPTTLNRPSTTGRAQHATPPEEARPLAEELQEIPMETDKEEGEI</sequence>
<keyword evidence="3" id="KW-1185">Reference proteome</keyword>
<reference evidence="2 3" key="1">
    <citation type="submission" date="2011-11" db="EMBL/GenBank/DDBJ databases">
        <title>The Genome Sequence of Fusarium oxysporum PHW815.</title>
        <authorList>
            <consortium name="The Broad Institute Genome Sequencing Platform"/>
            <person name="Ma L.-J."/>
            <person name="Gale L.R."/>
            <person name="Schwartz D.C."/>
            <person name="Zhou S."/>
            <person name="Corby-Kistler H."/>
            <person name="Young S.K."/>
            <person name="Zeng Q."/>
            <person name="Gargeya S."/>
            <person name="Fitzgerald M."/>
            <person name="Haas B."/>
            <person name="Abouelleil A."/>
            <person name="Alvarado L."/>
            <person name="Arachchi H.M."/>
            <person name="Berlin A."/>
            <person name="Brown A."/>
            <person name="Chapman S.B."/>
            <person name="Chen Z."/>
            <person name="Dunbar C."/>
            <person name="Freedman E."/>
            <person name="Gearin G."/>
            <person name="Goldberg J."/>
            <person name="Griggs A."/>
            <person name="Gujja S."/>
            <person name="Heiman D."/>
            <person name="Howarth C."/>
            <person name="Larson L."/>
            <person name="Lui A."/>
            <person name="MacDonald P.J.P."/>
            <person name="Montmayeur A."/>
            <person name="Murphy C."/>
            <person name="Neiman D."/>
            <person name="Pearson M."/>
            <person name="Priest M."/>
            <person name="Roberts A."/>
            <person name="Saif S."/>
            <person name="Shea T."/>
            <person name="Shenoy N."/>
            <person name="Sisk P."/>
            <person name="Stolte C."/>
            <person name="Sykes S."/>
            <person name="Wortman J."/>
            <person name="Nusbaum C."/>
            <person name="Birren B."/>
        </authorList>
    </citation>
    <scope>NUCLEOTIDE SEQUENCE [LARGE SCALE GENOMIC DNA]</scope>
    <source>
        <strain evidence="2 3">54005</strain>
    </source>
</reference>
<evidence type="ECO:0000313" key="3">
    <source>
        <dbReference type="Proteomes" id="UP000030663"/>
    </source>
</evidence>
<accession>X0BPM5</accession>
<evidence type="ECO:0000256" key="1">
    <source>
        <dbReference type="SAM" id="MobiDB-lite"/>
    </source>
</evidence>